<evidence type="ECO:0000256" key="3">
    <source>
        <dbReference type="ARBA" id="ARBA00022801"/>
    </source>
</evidence>
<evidence type="ECO:0000256" key="1">
    <source>
        <dbReference type="ARBA" id="ARBA00010830"/>
    </source>
</evidence>
<protein>
    <submittedName>
        <fullName evidence="6">G5 domain-containing protein</fullName>
    </submittedName>
</protein>
<dbReference type="InterPro" id="IPR011098">
    <property type="entry name" value="G5_dom"/>
</dbReference>
<dbReference type="InterPro" id="IPR023346">
    <property type="entry name" value="Lysozyme-like_dom_sf"/>
</dbReference>
<dbReference type="STRING" id="260086.SAMN05216207_103722"/>
<sequence>MFERNVGQHVGDDLFADDATRPLPVSGAAAPAGLSGAGDGYVSYEGRHRGGAVRSMTGARTVAAAALFSVPTGGLAVAVMAPQSGEDTQTLRAGLASSASDLGAASMTLDRHSSSPTSFAPVAAPTTGSDIVDAQVVESQKLPVTEREVQDPNLEEGTRTVVDPGREGERSVIWRVSYDQGREVGRERIGAGQDTPAEPRVVKVGTKKKVEEVAPDAADGEDNSSKSSSAPAVGNGAVWDKLAECESGGDWSTNTGNGYSGGLQFDKQTWQSYGGDEYAPTAGKASREEQIAIAEKVKDERGGYGAWPSCSSKLGLS</sequence>
<dbReference type="InterPro" id="IPR010618">
    <property type="entry name" value="RPF"/>
</dbReference>
<keyword evidence="7" id="KW-1185">Reference proteome</keyword>
<name>A0A1I5FDY4_PSUAM</name>
<dbReference type="Proteomes" id="UP000199614">
    <property type="component" value="Unassembled WGS sequence"/>
</dbReference>
<dbReference type="Gene3D" id="2.20.230.10">
    <property type="entry name" value="Resuscitation-promoting factor rpfb"/>
    <property type="match status" value="1"/>
</dbReference>
<dbReference type="GO" id="GO:0016787">
    <property type="term" value="F:hydrolase activity"/>
    <property type="evidence" value="ECO:0007669"/>
    <property type="project" value="UniProtKB-KW"/>
</dbReference>
<accession>A0A1I5FDY4</accession>
<dbReference type="RefSeq" id="WP_093351689.1">
    <property type="nucleotide sequence ID" value="NZ_FOUY01000037.1"/>
</dbReference>
<comment type="similarity">
    <text evidence="1">Belongs to the transglycosylase family. Rpf subfamily.</text>
</comment>
<feature type="region of interest" description="Disordered" evidence="4">
    <location>
        <begin position="107"/>
        <end position="126"/>
    </location>
</feature>
<evidence type="ECO:0000313" key="7">
    <source>
        <dbReference type="Proteomes" id="UP000199614"/>
    </source>
</evidence>
<keyword evidence="3" id="KW-0378">Hydrolase</keyword>
<dbReference type="SUPFAM" id="SSF53955">
    <property type="entry name" value="Lysozyme-like"/>
    <property type="match status" value="1"/>
</dbReference>
<reference evidence="6 7" key="1">
    <citation type="submission" date="2016-10" db="EMBL/GenBank/DDBJ databases">
        <authorList>
            <person name="de Groot N.N."/>
        </authorList>
    </citation>
    <scope>NUCLEOTIDE SEQUENCE [LARGE SCALE GENOMIC DNA]</scope>
    <source>
        <strain evidence="6 7">CGMCC 4.1877</strain>
    </source>
</reference>
<dbReference type="Pfam" id="PF07501">
    <property type="entry name" value="G5"/>
    <property type="match status" value="1"/>
</dbReference>
<evidence type="ECO:0000256" key="4">
    <source>
        <dbReference type="SAM" id="MobiDB-lite"/>
    </source>
</evidence>
<evidence type="ECO:0000259" key="5">
    <source>
        <dbReference type="PROSITE" id="PS51109"/>
    </source>
</evidence>
<feature type="domain" description="G5" evidence="5">
    <location>
        <begin position="128"/>
        <end position="208"/>
    </location>
</feature>
<dbReference type="CDD" id="cd13925">
    <property type="entry name" value="RPF"/>
    <property type="match status" value="1"/>
</dbReference>
<gene>
    <name evidence="6" type="ORF">SAMN05216207_103722</name>
</gene>
<dbReference type="Gene3D" id="1.10.530.10">
    <property type="match status" value="1"/>
</dbReference>
<dbReference type="PROSITE" id="PS51109">
    <property type="entry name" value="G5"/>
    <property type="match status" value="1"/>
</dbReference>
<dbReference type="Pfam" id="PF06737">
    <property type="entry name" value="Transglycosylas"/>
    <property type="match status" value="1"/>
</dbReference>
<dbReference type="SMART" id="SM01208">
    <property type="entry name" value="G5"/>
    <property type="match status" value="1"/>
</dbReference>
<proteinExistence type="inferred from homology"/>
<dbReference type="OrthoDB" id="1404170at2"/>
<feature type="region of interest" description="Disordered" evidence="4">
    <location>
        <begin position="208"/>
        <end position="235"/>
    </location>
</feature>
<evidence type="ECO:0000256" key="2">
    <source>
        <dbReference type="ARBA" id="ARBA00022729"/>
    </source>
</evidence>
<keyword evidence="2" id="KW-0732">Signal</keyword>
<dbReference type="AlphaFoldDB" id="A0A1I5FDY4"/>
<evidence type="ECO:0000313" key="6">
    <source>
        <dbReference type="EMBL" id="SFO21965.1"/>
    </source>
</evidence>
<dbReference type="EMBL" id="FOUY01000037">
    <property type="protein sequence ID" value="SFO21965.1"/>
    <property type="molecule type" value="Genomic_DNA"/>
</dbReference>
<organism evidence="6 7">
    <name type="scientific">Pseudonocardia ammonioxydans</name>
    <dbReference type="NCBI Taxonomy" id="260086"/>
    <lineage>
        <taxon>Bacteria</taxon>
        <taxon>Bacillati</taxon>
        <taxon>Actinomycetota</taxon>
        <taxon>Actinomycetes</taxon>
        <taxon>Pseudonocardiales</taxon>
        <taxon>Pseudonocardiaceae</taxon>
        <taxon>Pseudonocardia</taxon>
    </lineage>
</organism>